<dbReference type="EMBL" id="MFUC01000025">
    <property type="protein sequence ID" value="OGI71691.1"/>
    <property type="molecule type" value="Genomic_DNA"/>
</dbReference>
<protein>
    <submittedName>
        <fullName evidence="2">Uncharacterized protein</fullName>
    </submittedName>
</protein>
<feature type="transmembrane region" description="Helical" evidence="1">
    <location>
        <begin position="105"/>
        <end position="123"/>
    </location>
</feature>
<keyword evidence="1" id="KW-1133">Transmembrane helix</keyword>
<evidence type="ECO:0000313" key="3">
    <source>
        <dbReference type="Proteomes" id="UP000179686"/>
    </source>
</evidence>
<feature type="transmembrane region" description="Helical" evidence="1">
    <location>
        <begin position="9"/>
        <end position="30"/>
    </location>
</feature>
<sequence>MNTNKKENIAIATSALFTAVAVMHVVRYLFNVDLVIGQASLAMWPSLLAFIAIGYLAILNFKTLERKGAIVWKKFIMALFIIDAIIVFYSWVSNLNYWGFSHKEFGYFLIVEIVIIIILYFKIKKSSGN</sequence>
<dbReference type="Proteomes" id="UP000179686">
    <property type="component" value="Unassembled WGS sequence"/>
</dbReference>
<reference evidence="2 3" key="1">
    <citation type="journal article" date="2016" name="Nat. Commun.">
        <title>Thousands of microbial genomes shed light on interconnected biogeochemical processes in an aquifer system.</title>
        <authorList>
            <person name="Anantharaman K."/>
            <person name="Brown C.T."/>
            <person name="Hug L.A."/>
            <person name="Sharon I."/>
            <person name="Castelle C.J."/>
            <person name="Probst A.J."/>
            <person name="Thomas B.C."/>
            <person name="Singh A."/>
            <person name="Wilkins M.J."/>
            <person name="Karaoz U."/>
            <person name="Brodie E.L."/>
            <person name="Williams K.H."/>
            <person name="Hubbard S.S."/>
            <person name="Banfield J.F."/>
        </authorList>
    </citation>
    <scope>NUCLEOTIDE SEQUENCE [LARGE SCALE GENOMIC DNA]</scope>
</reference>
<gene>
    <name evidence="2" type="ORF">A3J61_02485</name>
</gene>
<keyword evidence="1" id="KW-0472">Membrane</keyword>
<name>A0A1F6VPS6_9BACT</name>
<dbReference type="AlphaFoldDB" id="A0A1F6VPS6"/>
<evidence type="ECO:0000256" key="1">
    <source>
        <dbReference type="SAM" id="Phobius"/>
    </source>
</evidence>
<proteinExistence type="predicted"/>
<keyword evidence="1" id="KW-0812">Transmembrane</keyword>
<comment type="caution">
    <text evidence="2">The sequence shown here is derived from an EMBL/GenBank/DDBJ whole genome shotgun (WGS) entry which is preliminary data.</text>
</comment>
<organism evidence="2 3">
    <name type="scientific">Candidatus Nomurabacteria bacterium RIFCSPHIGHO2_02_FULL_38_15</name>
    <dbReference type="NCBI Taxonomy" id="1801752"/>
    <lineage>
        <taxon>Bacteria</taxon>
        <taxon>Candidatus Nomuraibacteriota</taxon>
    </lineage>
</organism>
<evidence type="ECO:0000313" key="2">
    <source>
        <dbReference type="EMBL" id="OGI71691.1"/>
    </source>
</evidence>
<feature type="transmembrane region" description="Helical" evidence="1">
    <location>
        <begin position="42"/>
        <end position="63"/>
    </location>
</feature>
<feature type="transmembrane region" description="Helical" evidence="1">
    <location>
        <begin position="75"/>
        <end position="93"/>
    </location>
</feature>
<accession>A0A1F6VPS6</accession>